<dbReference type="HOGENOM" id="CLU_2183151_0_0_1"/>
<evidence type="ECO:0000313" key="2">
    <source>
        <dbReference type="EMBL" id="EGC44384.1"/>
    </source>
</evidence>
<feature type="compositionally biased region" description="Low complexity" evidence="1">
    <location>
        <begin position="17"/>
        <end position="34"/>
    </location>
</feature>
<organism evidence="3">
    <name type="scientific">Ajellomyces capsulatus (strain H88)</name>
    <name type="common">Darling's disease fungus</name>
    <name type="synonym">Histoplasma capsulatum</name>
    <dbReference type="NCBI Taxonomy" id="544711"/>
    <lineage>
        <taxon>Eukaryota</taxon>
        <taxon>Fungi</taxon>
        <taxon>Dikarya</taxon>
        <taxon>Ascomycota</taxon>
        <taxon>Pezizomycotina</taxon>
        <taxon>Eurotiomycetes</taxon>
        <taxon>Eurotiomycetidae</taxon>
        <taxon>Onygenales</taxon>
        <taxon>Ajellomycetaceae</taxon>
        <taxon>Histoplasma</taxon>
    </lineage>
</organism>
<evidence type="ECO:0000313" key="3">
    <source>
        <dbReference type="Proteomes" id="UP000008142"/>
    </source>
</evidence>
<dbReference type="EMBL" id="DS990638">
    <property type="protein sequence ID" value="EGC44384.1"/>
    <property type="molecule type" value="Genomic_DNA"/>
</dbReference>
<feature type="region of interest" description="Disordered" evidence="1">
    <location>
        <begin position="1"/>
        <end position="109"/>
    </location>
</feature>
<name>F0UGY5_AJEC8</name>
<sequence>MDGVKKTKTPSFSSLNSHPASSFSVSAVPAAALRLARRLPPRPPRSGPTITHNTPRPSGSRPSPGNNTVPTAPSRHTRARQPAPNDMTPCPPPNPQQKPAHNTARLPCR</sequence>
<evidence type="ECO:0000256" key="1">
    <source>
        <dbReference type="SAM" id="MobiDB-lite"/>
    </source>
</evidence>
<dbReference type="AlphaFoldDB" id="F0UGY5"/>
<feature type="compositionally biased region" description="Low complexity" evidence="1">
    <location>
        <begin position="53"/>
        <end position="68"/>
    </location>
</feature>
<protein>
    <submittedName>
        <fullName evidence="2">Predicted protein</fullName>
    </submittedName>
</protein>
<reference evidence="3" key="1">
    <citation type="submission" date="2008-07" db="EMBL/GenBank/DDBJ databases">
        <title>Annotation of Ajellomyces capsulatus strain H88.</title>
        <authorList>
            <person name="Champion M."/>
            <person name="Cuomo C."/>
            <person name="Ma L.-J."/>
            <person name="Henn M.R."/>
            <person name="Sil A."/>
            <person name="Goldman B."/>
            <person name="Young S.K."/>
            <person name="Kodira C.D."/>
            <person name="Zeng Q."/>
            <person name="Koehrsen M."/>
            <person name="Alvarado L."/>
            <person name="Berlin A."/>
            <person name="Borenstein D."/>
            <person name="Chen Z."/>
            <person name="Engels R."/>
            <person name="Freedman E."/>
            <person name="Gellesch M."/>
            <person name="Goldberg J."/>
            <person name="Griggs A."/>
            <person name="Gujja S."/>
            <person name="Heiman D."/>
            <person name="Hepburn T."/>
            <person name="Howarth C."/>
            <person name="Jen D."/>
            <person name="Larson L."/>
            <person name="Lewis B."/>
            <person name="Mehta T."/>
            <person name="Park D."/>
            <person name="Pearson M."/>
            <person name="Roberts A."/>
            <person name="Saif S."/>
            <person name="Shea T."/>
            <person name="Shenoy N."/>
            <person name="Sisk P."/>
            <person name="Stolte C."/>
            <person name="Sykes S."/>
            <person name="Walk T."/>
            <person name="White J."/>
            <person name="Yandava C."/>
            <person name="Klein B."/>
            <person name="McEwen J.G."/>
            <person name="Puccia R."/>
            <person name="Goldman G.H."/>
            <person name="Felipe M.S."/>
            <person name="Nino-Vega G."/>
            <person name="San-Blas G."/>
            <person name="Taylor J."/>
            <person name="Mendoza L."/>
            <person name="Galagan J."/>
            <person name="Nusbaum C."/>
            <person name="Birren B."/>
        </authorList>
    </citation>
    <scope>NUCLEOTIDE SEQUENCE [LARGE SCALE GENOMIC DNA]</scope>
    <source>
        <strain evidence="3">H88</strain>
    </source>
</reference>
<dbReference type="Proteomes" id="UP000008142">
    <property type="component" value="Unassembled WGS sequence"/>
</dbReference>
<accession>F0UGY5</accession>
<proteinExistence type="predicted"/>
<gene>
    <name evidence="2" type="ORF">HCEG_03599</name>
</gene>